<name>A0ABP9YVF5_9FUNG</name>
<protein>
    <recommendedName>
        <fullName evidence="5">Metallo-beta-lactamase domain-containing protein</fullName>
    </recommendedName>
</protein>
<evidence type="ECO:0000256" key="1">
    <source>
        <dbReference type="ARBA" id="ARBA00006759"/>
    </source>
</evidence>
<evidence type="ECO:0000256" key="4">
    <source>
        <dbReference type="ARBA" id="ARBA00022833"/>
    </source>
</evidence>
<dbReference type="Pfam" id="PF17778">
    <property type="entry name" value="WHD_BLACT"/>
    <property type="match status" value="1"/>
</dbReference>
<dbReference type="InterPro" id="IPR047921">
    <property type="entry name" value="LACTB2-like_MBL-fold"/>
</dbReference>
<evidence type="ECO:0000259" key="5">
    <source>
        <dbReference type="SMART" id="SM00849"/>
    </source>
</evidence>
<keyword evidence="3" id="KW-0378">Hydrolase</keyword>
<dbReference type="InterPro" id="IPR036866">
    <property type="entry name" value="RibonucZ/Hydroxyglut_hydro"/>
</dbReference>
<dbReference type="Gene3D" id="1.10.10.10">
    <property type="entry name" value="Winged helix-like DNA-binding domain superfamily/Winged helix DNA-binding domain"/>
    <property type="match status" value="1"/>
</dbReference>
<sequence length="307" mass="34918">MTEALVFIPNFSQLSSRVWRVLGLNPGKFCLQGAGSQKVLLDCGEGIPEYLNHLETSLTQTDQNAYISDIIISHGHRDHWGGLADILNSPILNPNKTIKVHKFPVPSGFTLDHLDSFPKDIGVYDLIDKQVFKLQDTTLNVIYTPGHTKDHCTFWLEEEQSIFTADCILGQGTAVFEDLSEYIDGLSNLLTFNPKHLYPGHGPFIENGMATIQQYIDHRMQREAQVTDLLLSGEKESWSALEIVQVLYKEYPESLHLPAARSIVLHLLKLQKDKKVTTPKTYEMVPENFFDIINAQWHWISHHQNNL</sequence>
<dbReference type="SUPFAM" id="SSF56281">
    <property type="entry name" value="Metallo-hydrolase/oxidoreductase"/>
    <property type="match status" value="1"/>
</dbReference>
<evidence type="ECO:0000256" key="2">
    <source>
        <dbReference type="ARBA" id="ARBA00022723"/>
    </source>
</evidence>
<proteinExistence type="inferred from homology"/>
<dbReference type="Pfam" id="PF00753">
    <property type="entry name" value="Lactamase_B"/>
    <property type="match status" value="1"/>
</dbReference>
<evidence type="ECO:0000313" key="7">
    <source>
        <dbReference type="Proteomes" id="UP001473302"/>
    </source>
</evidence>
<gene>
    <name evidence="6" type="ORF">MFLAVUS_004241</name>
</gene>
<keyword evidence="4" id="KW-0862">Zinc</keyword>
<dbReference type="PANTHER" id="PTHR23131:SF0">
    <property type="entry name" value="ENDORIBONUCLEASE LACTB2"/>
    <property type="match status" value="1"/>
</dbReference>
<dbReference type="PANTHER" id="PTHR23131">
    <property type="entry name" value="ENDORIBONUCLEASE LACTB2"/>
    <property type="match status" value="1"/>
</dbReference>
<dbReference type="CDD" id="cd07722">
    <property type="entry name" value="LACTB2-like_MBL-fold"/>
    <property type="match status" value="1"/>
</dbReference>
<dbReference type="SMART" id="SM00849">
    <property type="entry name" value="Lactamase_B"/>
    <property type="match status" value="1"/>
</dbReference>
<dbReference type="InterPro" id="IPR001279">
    <property type="entry name" value="Metallo-B-lactamas"/>
</dbReference>
<keyword evidence="2" id="KW-0479">Metal-binding</keyword>
<keyword evidence="7" id="KW-1185">Reference proteome</keyword>
<dbReference type="InterPro" id="IPR050662">
    <property type="entry name" value="Sec-metab_biosynth-thioest"/>
</dbReference>
<accession>A0ABP9YVF5</accession>
<dbReference type="InterPro" id="IPR041516">
    <property type="entry name" value="LACTB2_WH"/>
</dbReference>
<comment type="similarity">
    <text evidence="1">Belongs to the metallo-beta-lactamase superfamily. Glyoxalase II family.</text>
</comment>
<dbReference type="InterPro" id="IPR036388">
    <property type="entry name" value="WH-like_DNA-bd_sf"/>
</dbReference>
<evidence type="ECO:0000313" key="6">
    <source>
        <dbReference type="EMBL" id="GAA5810814.1"/>
    </source>
</evidence>
<evidence type="ECO:0000256" key="3">
    <source>
        <dbReference type="ARBA" id="ARBA00022801"/>
    </source>
</evidence>
<dbReference type="EMBL" id="BAABUK010000008">
    <property type="protein sequence ID" value="GAA5810814.1"/>
    <property type="molecule type" value="Genomic_DNA"/>
</dbReference>
<dbReference type="Proteomes" id="UP001473302">
    <property type="component" value="Unassembled WGS sequence"/>
</dbReference>
<feature type="domain" description="Metallo-beta-lactamase" evidence="5">
    <location>
        <begin position="26"/>
        <end position="201"/>
    </location>
</feature>
<reference evidence="6 7" key="1">
    <citation type="submission" date="2024-04" db="EMBL/GenBank/DDBJ databases">
        <title>genome sequences of Mucor flavus KT1a and Helicostylum pulchrum KT1b strains isolated from the surface of a dry-aged beef.</title>
        <authorList>
            <person name="Toyotome T."/>
            <person name="Hosono M."/>
            <person name="Torimaru M."/>
            <person name="Fukuda K."/>
            <person name="Mikami N."/>
        </authorList>
    </citation>
    <scope>NUCLEOTIDE SEQUENCE [LARGE SCALE GENOMIC DNA]</scope>
    <source>
        <strain evidence="6 7">KT1a</strain>
    </source>
</reference>
<dbReference type="Gene3D" id="3.60.15.10">
    <property type="entry name" value="Ribonuclease Z/Hydroxyacylglutathione hydrolase-like"/>
    <property type="match status" value="1"/>
</dbReference>
<comment type="caution">
    <text evidence="6">The sequence shown here is derived from an EMBL/GenBank/DDBJ whole genome shotgun (WGS) entry which is preliminary data.</text>
</comment>
<organism evidence="6 7">
    <name type="scientific">Mucor flavus</name>
    <dbReference type="NCBI Taxonomy" id="439312"/>
    <lineage>
        <taxon>Eukaryota</taxon>
        <taxon>Fungi</taxon>
        <taxon>Fungi incertae sedis</taxon>
        <taxon>Mucoromycota</taxon>
        <taxon>Mucoromycotina</taxon>
        <taxon>Mucoromycetes</taxon>
        <taxon>Mucorales</taxon>
        <taxon>Mucorineae</taxon>
        <taxon>Mucoraceae</taxon>
        <taxon>Mucor</taxon>
    </lineage>
</organism>